<dbReference type="RefSeq" id="WP_146592743.1">
    <property type="nucleotide sequence ID" value="NZ_SJPT01000001.1"/>
</dbReference>
<dbReference type="PROSITE" id="PS51257">
    <property type="entry name" value="PROKAR_LIPOPROTEIN"/>
    <property type="match status" value="1"/>
</dbReference>
<feature type="transmembrane region" description="Helical" evidence="1">
    <location>
        <begin position="135"/>
        <end position="154"/>
    </location>
</feature>
<sequence>MSDVYPKRSTFVWVAGAIFVFACVLRIPASGESYWVDELHTAWAVNDAFVDVAPRAALGHQQSLYFQGLWCWKQLVGGGELAMRLSSVLAVALACSLIFVAVAKFHRSLVGGAAAGLVMAVEASSIFFGTELRPYAVVLLASVIACGVTSQLWTMSPRDGRRSVAWLGLVASIGVSGVCQITSLGVLGWLVVALGVRWACVDWRATLRWSRWDIPVPIVLLWVTLSMASSGGMEVWNERKMWASFASATSLKQVWQIWPWAYLVGAPVLLWLAVGLWRRMSGEAWMGVRTEDTRKQGVVSLRLAFLAIAVVSVVGFWCLAYGEFAALWHRRYLIASLPFLVWFFGATIGEAESRWHAKRRGSNRGTRLHRLIGVAVVVMLIGLLMQGQGTAKRFVRGEWMVQRGEDWRGAIAWVNGAAAPDALVLLDPGLIEQGKLDGKLEDQQRRAKRGEYLRYVVDGPYAIRDDLVVEIAGRQAWQPMRNEGPDVILTRRPARSLRRLLELTSSAESFRVRSFRGVSAAIRLRGDVSFSSKSSPEA</sequence>
<dbReference type="AlphaFoldDB" id="A0A5C6CUF8"/>
<evidence type="ECO:0000313" key="2">
    <source>
        <dbReference type="EMBL" id="TWU26379.1"/>
    </source>
</evidence>
<keyword evidence="1" id="KW-0812">Transmembrane</keyword>
<dbReference type="EMBL" id="SJPT01000001">
    <property type="protein sequence ID" value="TWU26379.1"/>
    <property type="molecule type" value="Genomic_DNA"/>
</dbReference>
<gene>
    <name evidence="2" type="ORF">Pla52o_02320</name>
</gene>
<proteinExistence type="predicted"/>
<feature type="transmembrane region" description="Helical" evidence="1">
    <location>
        <begin position="214"/>
        <end position="236"/>
    </location>
</feature>
<dbReference type="Proteomes" id="UP000316304">
    <property type="component" value="Unassembled WGS sequence"/>
</dbReference>
<organism evidence="2 3">
    <name type="scientific">Novipirellula galeiformis</name>
    <dbReference type="NCBI Taxonomy" id="2528004"/>
    <lineage>
        <taxon>Bacteria</taxon>
        <taxon>Pseudomonadati</taxon>
        <taxon>Planctomycetota</taxon>
        <taxon>Planctomycetia</taxon>
        <taxon>Pirellulales</taxon>
        <taxon>Pirellulaceae</taxon>
        <taxon>Novipirellula</taxon>
    </lineage>
</organism>
<feature type="transmembrane region" description="Helical" evidence="1">
    <location>
        <begin position="81"/>
        <end position="102"/>
    </location>
</feature>
<reference evidence="2 3" key="1">
    <citation type="submission" date="2019-02" db="EMBL/GenBank/DDBJ databases">
        <title>Deep-cultivation of Planctomycetes and their phenomic and genomic characterization uncovers novel biology.</title>
        <authorList>
            <person name="Wiegand S."/>
            <person name="Jogler M."/>
            <person name="Boedeker C."/>
            <person name="Pinto D."/>
            <person name="Vollmers J."/>
            <person name="Rivas-Marin E."/>
            <person name="Kohn T."/>
            <person name="Peeters S.H."/>
            <person name="Heuer A."/>
            <person name="Rast P."/>
            <person name="Oberbeckmann S."/>
            <person name="Bunk B."/>
            <person name="Jeske O."/>
            <person name="Meyerdierks A."/>
            <person name="Storesund J.E."/>
            <person name="Kallscheuer N."/>
            <person name="Luecker S."/>
            <person name="Lage O.M."/>
            <person name="Pohl T."/>
            <person name="Merkel B.J."/>
            <person name="Hornburger P."/>
            <person name="Mueller R.-W."/>
            <person name="Bruemmer F."/>
            <person name="Labrenz M."/>
            <person name="Spormann A.M."/>
            <person name="Op Den Camp H."/>
            <person name="Overmann J."/>
            <person name="Amann R."/>
            <person name="Jetten M.S.M."/>
            <person name="Mascher T."/>
            <person name="Medema M.H."/>
            <person name="Devos D.P."/>
            <person name="Kaster A.-K."/>
            <person name="Ovreas L."/>
            <person name="Rohde M."/>
            <person name="Galperin M.Y."/>
            <person name="Jogler C."/>
        </authorList>
    </citation>
    <scope>NUCLEOTIDE SEQUENCE [LARGE SCALE GENOMIC DNA]</scope>
    <source>
        <strain evidence="2 3">Pla52o</strain>
    </source>
</reference>
<name>A0A5C6CUF8_9BACT</name>
<evidence type="ECO:0008006" key="4">
    <source>
        <dbReference type="Google" id="ProtNLM"/>
    </source>
</evidence>
<feature type="transmembrane region" description="Helical" evidence="1">
    <location>
        <begin position="257"/>
        <end position="277"/>
    </location>
</feature>
<feature type="transmembrane region" description="Helical" evidence="1">
    <location>
        <begin position="12"/>
        <end position="29"/>
    </location>
</feature>
<feature type="transmembrane region" description="Helical" evidence="1">
    <location>
        <begin position="297"/>
        <end position="320"/>
    </location>
</feature>
<feature type="transmembrane region" description="Helical" evidence="1">
    <location>
        <begin position="368"/>
        <end position="386"/>
    </location>
</feature>
<feature type="transmembrane region" description="Helical" evidence="1">
    <location>
        <begin position="166"/>
        <end position="194"/>
    </location>
</feature>
<protein>
    <recommendedName>
        <fullName evidence="4">Glycosyltransferase RgtA/B/C/D-like domain-containing protein</fullName>
    </recommendedName>
</protein>
<keyword evidence="1" id="KW-1133">Transmembrane helix</keyword>
<keyword evidence="1" id="KW-0472">Membrane</keyword>
<evidence type="ECO:0000313" key="3">
    <source>
        <dbReference type="Proteomes" id="UP000316304"/>
    </source>
</evidence>
<keyword evidence="3" id="KW-1185">Reference proteome</keyword>
<feature type="transmembrane region" description="Helical" evidence="1">
    <location>
        <begin position="332"/>
        <end position="348"/>
    </location>
</feature>
<accession>A0A5C6CUF8</accession>
<dbReference type="OrthoDB" id="241905at2"/>
<feature type="transmembrane region" description="Helical" evidence="1">
    <location>
        <begin position="109"/>
        <end position="129"/>
    </location>
</feature>
<comment type="caution">
    <text evidence="2">The sequence shown here is derived from an EMBL/GenBank/DDBJ whole genome shotgun (WGS) entry which is preliminary data.</text>
</comment>
<evidence type="ECO:0000256" key="1">
    <source>
        <dbReference type="SAM" id="Phobius"/>
    </source>
</evidence>